<keyword evidence="1" id="KW-0496">Mitochondrion</keyword>
<proteinExistence type="predicted"/>
<dbReference type="AlphaFoldDB" id="A0A1Y0AZC8"/>
<protein>
    <submittedName>
        <fullName evidence="1">Uncharacterized protein</fullName>
    </submittedName>
</protein>
<organism evidence="1">
    <name type="scientific">Utricularia reniformis</name>
    <dbReference type="NCBI Taxonomy" id="192314"/>
    <lineage>
        <taxon>Eukaryota</taxon>
        <taxon>Viridiplantae</taxon>
        <taxon>Streptophyta</taxon>
        <taxon>Embryophyta</taxon>
        <taxon>Tracheophyta</taxon>
        <taxon>Spermatophyta</taxon>
        <taxon>Magnoliopsida</taxon>
        <taxon>eudicotyledons</taxon>
        <taxon>Gunneridae</taxon>
        <taxon>Pentapetalae</taxon>
        <taxon>asterids</taxon>
        <taxon>lamiids</taxon>
        <taxon>Lamiales</taxon>
        <taxon>Lentibulariaceae</taxon>
        <taxon>Utricularia</taxon>
    </lineage>
</organism>
<evidence type="ECO:0000313" key="1">
    <source>
        <dbReference type="EMBL" id="ART30536.1"/>
    </source>
</evidence>
<reference evidence="1" key="1">
    <citation type="submission" date="2017-03" db="EMBL/GenBank/DDBJ databases">
        <title>The mitochondrial genome of the carnivorous plant Utricularia reniformis (Lentibulariaceae): structure, comparative analysis and evolutionary landmarks.</title>
        <authorList>
            <person name="Silva S.R."/>
            <person name="Alvarenga D.O."/>
            <person name="Michael T.P."/>
            <person name="Miranda V.F.O."/>
            <person name="Varani A.M."/>
        </authorList>
    </citation>
    <scope>NUCLEOTIDE SEQUENCE</scope>
</reference>
<accession>A0A1Y0AZC8</accession>
<sequence>MFCGTPQYNVFEQSSILAEQLFGVRIKVAYLESAKARWF</sequence>
<dbReference type="EMBL" id="KY774314">
    <property type="protein sequence ID" value="ART30536.1"/>
    <property type="molecule type" value="Genomic_DNA"/>
</dbReference>
<gene>
    <name evidence="1" type="ORF">AEK19_MT0259</name>
</gene>
<geneLocation type="mitochondrion" evidence="1"/>
<name>A0A1Y0AZC8_9LAMI</name>